<evidence type="ECO:0008006" key="6">
    <source>
        <dbReference type="Google" id="ProtNLM"/>
    </source>
</evidence>
<feature type="region of interest" description="Disordered" evidence="1">
    <location>
        <begin position="509"/>
        <end position="533"/>
    </location>
</feature>
<feature type="compositionally biased region" description="Basic and acidic residues" evidence="1">
    <location>
        <begin position="277"/>
        <end position="295"/>
    </location>
</feature>
<feature type="region of interest" description="Disordered" evidence="1">
    <location>
        <begin position="272"/>
        <end position="308"/>
    </location>
</feature>
<protein>
    <recommendedName>
        <fullName evidence="6">Osiris 5</fullName>
    </recommendedName>
</protein>
<dbReference type="PANTHER" id="PTHR21879:SF24">
    <property type="entry name" value="OSIRIS 10B"/>
    <property type="match status" value="1"/>
</dbReference>
<keyword evidence="2" id="KW-0472">Membrane</keyword>
<evidence type="ECO:0000313" key="4">
    <source>
        <dbReference type="EMBL" id="BFF92971.1"/>
    </source>
</evidence>
<reference evidence="4 5" key="1">
    <citation type="submission" date="2024-02" db="EMBL/GenBank/DDBJ databases">
        <title>A chromosome-level genome assembly of Drosophila madeirensis, a fruit fly species endemic to Madeira island.</title>
        <authorList>
            <person name="Tomihara K."/>
            <person name="Llopart A."/>
            <person name="Yamamoto D."/>
        </authorList>
    </citation>
    <scope>NUCLEOTIDE SEQUENCE [LARGE SCALE GENOMIC DNA]</scope>
    <source>
        <strain evidence="4 5">RF1</strain>
    </source>
</reference>
<evidence type="ECO:0000256" key="1">
    <source>
        <dbReference type="SAM" id="MobiDB-lite"/>
    </source>
</evidence>
<keyword evidence="2" id="KW-0812">Transmembrane</keyword>
<name>A0AAU9FBA1_DROMD</name>
<dbReference type="EMBL" id="AP029263">
    <property type="protein sequence ID" value="BFF92971.1"/>
    <property type="molecule type" value="Genomic_DNA"/>
</dbReference>
<dbReference type="Pfam" id="PF07898">
    <property type="entry name" value="DUF1676"/>
    <property type="match status" value="2"/>
</dbReference>
<feature type="signal peptide" evidence="3">
    <location>
        <begin position="1"/>
        <end position="18"/>
    </location>
</feature>
<evidence type="ECO:0000256" key="3">
    <source>
        <dbReference type="SAM" id="SignalP"/>
    </source>
</evidence>
<feature type="chain" id="PRO_5043762226" description="Osiris 5" evidence="3">
    <location>
        <begin position="19"/>
        <end position="577"/>
    </location>
</feature>
<keyword evidence="2" id="KW-1133">Transmembrane helix</keyword>
<dbReference type="AlphaFoldDB" id="A0AAU9FBA1"/>
<dbReference type="Proteomes" id="UP001500889">
    <property type="component" value="Chromosome O"/>
</dbReference>
<proteinExistence type="predicted"/>
<feature type="transmembrane region" description="Helical" evidence="2">
    <location>
        <begin position="467"/>
        <end position="487"/>
    </location>
</feature>
<accession>A0AAU9FBA1</accession>
<dbReference type="InterPro" id="IPR012464">
    <property type="entry name" value="DUF1676"/>
</dbReference>
<organism evidence="4 5">
    <name type="scientific">Drosophila madeirensis</name>
    <name type="common">Fruit fly</name>
    <dbReference type="NCBI Taxonomy" id="30013"/>
    <lineage>
        <taxon>Eukaryota</taxon>
        <taxon>Metazoa</taxon>
        <taxon>Ecdysozoa</taxon>
        <taxon>Arthropoda</taxon>
        <taxon>Hexapoda</taxon>
        <taxon>Insecta</taxon>
        <taxon>Pterygota</taxon>
        <taxon>Neoptera</taxon>
        <taxon>Endopterygota</taxon>
        <taxon>Diptera</taxon>
        <taxon>Brachycera</taxon>
        <taxon>Muscomorpha</taxon>
        <taxon>Ephydroidea</taxon>
        <taxon>Drosophilidae</taxon>
        <taxon>Drosophila</taxon>
        <taxon>Sophophora</taxon>
    </lineage>
</organism>
<feature type="transmembrane region" description="Helical" evidence="2">
    <location>
        <begin position="444"/>
        <end position="461"/>
    </location>
</feature>
<evidence type="ECO:0000313" key="5">
    <source>
        <dbReference type="Proteomes" id="UP001500889"/>
    </source>
</evidence>
<dbReference type="GO" id="GO:0016020">
    <property type="term" value="C:membrane"/>
    <property type="evidence" value="ECO:0007669"/>
    <property type="project" value="TreeGrafter"/>
</dbReference>
<keyword evidence="3" id="KW-0732">Signal</keyword>
<gene>
    <name evidence="4" type="ORF">DMAD_10912</name>
</gene>
<feature type="transmembrane region" description="Helical" evidence="2">
    <location>
        <begin position="168"/>
        <end position="195"/>
    </location>
</feature>
<sequence length="577" mass="62646">MLLLYTGLLLLLLGAIAGNDFSHVGSAELKQFKQCVRGASGQRPRLSECLGRSALNFIQRVEESDNVSFVEDFASVKSDTAASRSLANVLDTDPVDFRGILENAGAVMGQRSLEWHMDGLYPGLMFKIGPTTDANSVAEFVLDGAGVQGERQFGYEDPSAGRLLAKQYLLPFLLGLKFNLVALVPLLFAGICLLLKKSLFLVKLAVYVSSFLGLGGVVSSLGGLGGGLSGGLGGFGGFGGGSSFGFQGHRPVGHFPGKTTVFGHGDELHHQQQQQYDVHEASPYRRSERKVRFEQPRAAAETTEKPQAPTEDRFYDFEQQRRASNKLLEQEDTLMRSNFQAGMQGWQAVDVWQCLGAESERMLELAARDNSSWQINEYLSIEPPVEEVQARSLESGVASRLLQLLQGRALRVQLPRQLTIANGIDEAALGTDQGRKKKDKDKHMAMMGGMIMMATVAQMFLGKVILIAGSAFIMAKIALVISLLGSLKKGSAGHSGSSGGGPEHVIVTSTGSSSGHSHESGWHRSMPTHEYSGSQLEEPTYAHAHDRGYYAYEMDTLNRRQFQPQPEAEAEAARGFV</sequence>
<keyword evidence="5" id="KW-1185">Reference proteome</keyword>
<dbReference type="PANTHER" id="PTHR21879">
    <property type="entry name" value="FI03362P-RELATED-RELATED"/>
    <property type="match status" value="1"/>
</dbReference>
<evidence type="ECO:0000256" key="2">
    <source>
        <dbReference type="SAM" id="Phobius"/>
    </source>
</evidence>